<feature type="domain" description="DUF1023" evidence="3">
    <location>
        <begin position="102"/>
        <end position="263"/>
    </location>
</feature>
<dbReference type="EMBL" id="BAAAYL010000001">
    <property type="protein sequence ID" value="GAA3369359.1"/>
    <property type="molecule type" value="Genomic_DNA"/>
</dbReference>
<dbReference type="SUPFAM" id="SSF53474">
    <property type="entry name" value="alpha/beta-Hydrolases"/>
    <property type="match status" value="1"/>
</dbReference>
<evidence type="ECO:0000313" key="5">
    <source>
        <dbReference type="Proteomes" id="UP001499990"/>
    </source>
</evidence>
<evidence type="ECO:0000256" key="2">
    <source>
        <dbReference type="SAM" id="SignalP"/>
    </source>
</evidence>
<name>A0ABP6S6P3_9ACTN</name>
<dbReference type="PROSITE" id="PS51318">
    <property type="entry name" value="TAT"/>
    <property type="match status" value="1"/>
</dbReference>
<feature type="region of interest" description="Disordered" evidence="1">
    <location>
        <begin position="33"/>
        <end position="55"/>
    </location>
</feature>
<evidence type="ECO:0000259" key="3">
    <source>
        <dbReference type="Pfam" id="PF06259"/>
    </source>
</evidence>
<dbReference type="InterPro" id="IPR006311">
    <property type="entry name" value="TAT_signal"/>
</dbReference>
<dbReference type="InterPro" id="IPR010427">
    <property type="entry name" value="DUF1023"/>
</dbReference>
<dbReference type="Proteomes" id="UP001499990">
    <property type="component" value="Unassembled WGS sequence"/>
</dbReference>
<dbReference type="Gene3D" id="3.40.50.1820">
    <property type="entry name" value="alpha/beta hydrolase"/>
    <property type="match status" value="1"/>
</dbReference>
<gene>
    <name evidence="4" type="ORF">GCM10020367_11760</name>
</gene>
<reference evidence="5" key="1">
    <citation type="journal article" date="2019" name="Int. J. Syst. Evol. Microbiol.">
        <title>The Global Catalogue of Microorganisms (GCM) 10K type strain sequencing project: providing services to taxonomists for standard genome sequencing and annotation.</title>
        <authorList>
            <consortium name="The Broad Institute Genomics Platform"/>
            <consortium name="The Broad Institute Genome Sequencing Center for Infectious Disease"/>
            <person name="Wu L."/>
            <person name="Ma J."/>
        </authorList>
    </citation>
    <scope>NUCLEOTIDE SEQUENCE [LARGE SCALE GENOMIC DNA]</scope>
    <source>
        <strain evidence="5">JCM 9651</strain>
    </source>
</reference>
<evidence type="ECO:0000256" key="1">
    <source>
        <dbReference type="SAM" id="MobiDB-lite"/>
    </source>
</evidence>
<comment type="caution">
    <text evidence="4">The sequence shown here is derived from an EMBL/GenBank/DDBJ whole genome shotgun (WGS) entry which is preliminary data.</text>
</comment>
<sequence>MASRQRSPRSNRLRRTLLAALVAASVAVPVSGAARPAAVPAPAPPHRPRWGMPPSAALGTRYAASRDEIRAAERMADAHGDRRRAAVLRAMADPARRFLSFDGRDGGRIAEVFGDLAHAGRIAVLVPGSNTSLDTYERFRAGAVALRRELGDGAAVIAWLGYETPDTVSPEVLTAGRADEAAPRLRSAARELGTARPTARISLLCHSYGSVVCARAAPGLPVDVIVLYGSPGTGTRNAGALQTRAAVWAGRGTGDWIADVPHVRLRLPFATVGFGIDPVSEEYGAHTFDAGAADHSAMLASGVGFETLHTLLELVLSPLWFLLVFTALTAATPLVARVHPLWPLAVVLYVDLARFGLGGPEPASVLRSSGPPRSPSYLPQLPLGLPPEVPPLPFGTRAPLRLTRGSGIEKHHPLLGVRQRLEAELGVDAVRVVRRKQEAAQPAGREMVADRRYEGGTEPFAPGVPVDVDIAEVGEVGVVGDDTGVGDLFAGRRAVHTEVERGGDGPVQLLAGAADGPVGIGGQPVVDAVHIEPGGVGGELVCAEGRLVHAGSLPGRRPIVSGGCHDETPGLLDGAEFICGTAPMPGR</sequence>
<feature type="chain" id="PRO_5047201089" description="DUF1023 domain-containing protein" evidence="2">
    <location>
        <begin position="34"/>
        <end position="587"/>
    </location>
</feature>
<proteinExistence type="predicted"/>
<evidence type="ECO:0000313" key="4">
    <source>
        <dbReference type="EMBL" id="GAA3369359.1"/>
    </source>
</evidence>
<dbReference type="InterPro" id="IPR029058">
    <property type="entry name" value="AB_hydrolase_fold"/>
</dbReference>
<protein>
    <recommendedName>
        <fullName evidence="3">DUF1023 domain-containing protein</fullName>
    </recommendedName>
</protein>
<accession>A0ABP6S6P3</accession>
<feature type="signal peptide" evidence="2">
    <location>
        <begin position="1"/>
        <end position="33"/>
    </location>
</feature>
<dbReference type="Pfam" id="PF06259">
    <property type="entry name" value="Abhydrolase_8"/>
    <property type="match status" value="1"/>
</dbReference>
<organism evidence="4 5">
    <name type="scientific">Streptomyces sannanensis</name>
    <dbReference type="NCBI Taxonomy" id="285536"/>
    <lineage>
        <taxon>Bacteria</taxon>
        <taxon>Bacillati</taxon>
        <taxon>Actinomycetota</taxon>
        <taxon>Actinomycetes</taxon>
        <taxon>Kitasatosporales</taxon>
        <taxon>Streptomycetaceae</taxon>
        <taxon>Streptomyces</taxon>
    </lineage>
</organism>
<keyword evidence="5" id="KW-1185">Reference proteome</keyword>
<keyword evidence="2" id="KW-0732">Signal</keyword>